<organism evidence="3">
    <name type="scientific">Rhizophora mucronata</name>
    <name type="common">Asiatic mangrove</name>
    <dbReference type="NCBI Taxonomy" id="61149"/>
    <lineage>
        <taxon>Eukaryota</taxon>
        <taxon>Viridiplantae</taxon>
        <taxon>Streptophyta</taxon>
        <taxon>Embryophyta</taxon>
        <taxon>Tracheophyta</taxon>
        <taxon>Spermatophyta</taxon>
        <taxon>Magnoliopsida</taxon>
        <taxon>eudicotyledons</taxon>
        <taxon>Gunneridae</taxon>
        <taxon>Pentapetalae</taxon>
        <taxon>rosids</taxon>
        <taxon>fabids</taxon>
        <taxon>Malpighiales</taxon>
        <taxon>Rhizophoraceae</taxon>
        <taxon>Rhizophora</taxon>
    </lineage>
</organism>
<feature type="compositionally biased region" description="Polar residues" evidence="1">
    <location>
        <begin position="35"/>
        <end position="44"/>
    </location>
</feature>
<dbReference type="AlphaFoldDB" id="A0A2P2JRE5"/>
<reference evidence="3" key="1">
    <citation type="submission" date="2018-02" db="EMBL/GenBank/DDBJ databases">
        <title>Rhizophora mucronata_Transcriptome.</title>
        <authorList>
            <person name="Meera S.P."/>
            <person name="Sreeshan A."/>
            <person name="Augustine A."/>
        </authorList>
    </citation>
    <scope>NUCLEOTIDE SEQUENCE</scope>
    <source>
        <tissue evidence="3">Leaf</tissue>
    </source>
</reference>
<dbReference type="PANTHER" id="PTHR37263">
    <property type="entry name" value="EXPRESSED PROTEIN"/>
    <property type="match status" value="1"/>
</dbReference>
<feature type="compositionally biased region" description="Basic and acidic residues" evidence="1">
    <location>
        <begin position="45"/>
        <end position="57"/>
    </location>
</feature>
<dbReference type="PANTHER" id="PTHR37263:SF2">
    <property type="entry name" value="EXPRESSED PROTEIN"/>
    <property type="match status" value="1"/>
</dbReference>
<keyword evidence="2" id="KW-0472">Membrane</keyword>
<accession>A0A2P2JRE5</accession>
<evidence type="ECO:0000256" key="1">
    <source>
        <dbReference type="SAM" id="MobiDB-lite"/>
    </source>
</evidence>
<dbReference type="EMBL" id="GGEC01015565">
    <property type="protein sequence ID" value="MBW96048.1"/>
    <property type="molecule type" value="Transcribed_RNA"/>
</dbReference>
<evidence type="ECO:0000256" key="2">
    <source>
        <dbReference type="SAM" id="Phobius"/>
    </source>
</evidence>
<keyword evidence="2" id="KW-1133">Transmembrane helix</keyword>
<evidence type="ECO:0000313" key="3">
    <source>
        <dbReference type="EMBL" id="MBW96048.1"/>
    </source>
</evidence>
<feature type="region of interest" description="Disordered" evidence="1">
    <location>
        <begin position="29"/>
        <end position="79"/>
    </location>
</feature>
<proteinExistence type="predicted"/>
<sequence length="130" mass="15054">MHLWPSMRIRDSFKIGYLKKLEWNLHRMNSEKRSQPASGNSNRQRLLDNHHDSEQKHGVVSGGIREEKAVSATPSYSSSEKAPSICREILMILSCCYCCFCCGGYFSLFKPLLFLKFLIFSCYYTSFYVC</sequence>
<name>A0A2P2JRE5_RHIMU</name>
<keyword evidence="2" id="KW-0812">Transmembrane</keyword>
<protein>
    <submittedName>
        <fullName evidence="3">Uncharacterized protein</fullName>
    </submittedName>
</protein>
<feature type="transmembrane region" description="Helical" evidence="2">
    <location>
        <begin position="89"/>
        <end position="106"/>
    </location>
</feature>